<sequence length="137" mass="16488">MRNYKNQFKLFLEKNGFLPFKHWNCFKIEHGKETIFKSNLEKIRQKVNKSSGIYIYKKGKDVLYVDKAISLFGRLKSHNRESFEPVPSDRKDGGFYKFFSARKNCGKLRVYWIEVKIEEERVVFEAMLQYLLEPDFK</sequence>
<gene>
    <name evidence="1" type="ORF">UV58_C0010G0016</name>
</gene>
<dbReference type="Proteomes" id="UP000034810">
    <property type="component" value="Unassembled WGS sequence"/>
</dbReference>
<protein>
    <recommendedName>
        <fullName evidence="3">GIY-YIG domain-containing protein</fullName>
    </recommendedName>
</protein>
<dbReference type="InterPro" id="IPR035901">
    <property type="entry name" value="GIY-YIG_endonuc_sf"/>
</dbReference>
<dbReference type="AlphaFoldDB" id="A0A0G1EH80"/>
<organism evidence="1 2">
    <name type="scientific">Candidatus Wolfebacteria bacterium GW2011_GWC1_43_10</name>
    <dbReference type="NCBI Taxonomy" id="1619011"/>
    <lineage>
        <taxon>Bacteria</taxon>
        <taxon>Candidatus Wolfeibacteriota</taxon>
    </lineage>
</organism>
<dbReference type="Gene3D" id="3.40.1440.10">
    <property type="entry name" value="GIY-YIG endonuclease"/>
    <property type="match status" value="1"/>
</dbReference>
<dbReference type="SUPFAM" id="SSF82771">
    <property type="entry name" value="GIY-YIG endonuclease"/>
    <property type="match status" value="1"/>
</dbReference>
<evidence type="ECO:0008006" key="3">
    <source>
        <dbReference type="Google" id="ProtNLM"/>
    </source>
</evidence>
<evidence type="ECO:0000313" key="1">
    <source>
        <dbReference type="EMBL" id="KKS82396.1"/>
    </source>
</evidence>
<comment type="caution">
    <text evidence="1">The sequence shown here is derived from an EMBL/GenBank/DDBJ whole genome shotgun (WGS) entry which is preliminary data.</text>
</comment>
<name>A0A0G1EH80_9BACT</name>
<dbReference type="EMBL" id="LCFA01000010">
    <property type="protein sequence ID" value="KKS82396.1"/>
    <property type="molecule type" value="Genomic_DNA"/>
</dbReference>
<reference evidence="1 2" key="1">
    <citation type="journal article" date="2015" name="Nature">
        <title>rRNA introns, odd ribosomes, and small enigmatic genomes across a large radiation of phyla.</title>
        <authorList>
            <person name="Brown C.T."/>
            <person name="Hug L.A."/>
            <person name="Thomas B.C."/>
            <person name="Sharon I."/>
            <person name="Castelle C.J."/>
            <person name="Singh A."/>
            <person name="Wilkins M.J."/>
            <person name="Williams K.H."/>
            <person name="Banfield J.F."/>
        </authorList>
    </citation>
    <scope>NUCLEOTIDE SEQUENCE [LARGE SCALE GENOMIC DNA]</scope>
</reference>
<evidence type="ECO:0000313" key="2">
    <source>
        <dbReference type="Proteomes" id="UP000034810"/>
    </source>
</evidence>
<accession>A0A0G1EH80</accession>
<proteinExistence type="predicted"/>